<evidence type="ECO:0000313" key="8">
    <source>
        <dbReference type="Proteomes" id="UP000001192"/>
    </source>
</evidence>
<dbReference type="GO" id="GO:0003677">
    <property type="term" value="F:DNA binding"/>
    <property type="evidence" value="ECO:0007669"/>
    <property type="project" value="UniProtKB-KW"/>
</dbReference>
<evidence type="ECO:0000256" key="3">
    <source>
        <dbReference type="ARBA" id="ARBA00023125"/>
    </source>
</evidence>
<dbReference type="PANTHER" id="PTHR46577:SF1">
    <property type="entry name" value="HTH-TYPE TRANSCRIPTIONAL REGULATORY PROTEIN GABR"/>
    <property type="match status" value="1"/>
</dbReference>
<dbReference type="InterPro" id="IPR036388">
    <property type="entry name" value="WH-like_DNA-bd_sf"/>
</dbReference>
<name>B2JVY3_PARP8</name>
<dbReference type="Pfam" id="PF00392">
    <property type="entry name" value="GntR"/>
    <property type="match status" value="1"/>
</dbReference>
<feature type="domain" description="HTH gntR-type" evidence="6">
    <location>
        <begin position="13"/>
        <end position="81"/>
    </location>
</feature>
<evidence type="ECO:0000256" key="4">
    <source>
        <dbReference type="ARBA" id="ARBA00023163"/>
    </source>
</evidence>
<evidence type="ECO:0000256" key="2">
    <source>
        <dbReference type="ARBA" id="ARBA00023015"/>
    </source>
</evidence>
<dbReference type="EMBL" id="CP001045">
    <property type="protein sequence ID" value="ACC75110.1"/>
    <property type="molecule type" value="Genomic_DNA"/>
</dbReference>
<geneLocation type="plasmid" evidence="7 8">
    <name>pBPHY01</name>
</geneLocation>
<dbReference type="CDD" id="cd07377">
    <property type="entry name" value="WHTH_GntR"/>
    <property type="match status" value="1"/>
</dbReference>
<keyword evidence="3" id="KW-0238">DNA-binding</keyword>
<organism evidence="7 8">
    <name type="scientific">Paraburkholderia phymatum (strain DSM 17167 / CIP 108236 / LMG 21445 / STM815)</name>
    <name type="common">Burkholderia phymatum</name>
    <dbReference type="NCBI Taxonomy" id="391038"/>
    <lineage>
        <taxon>Bacteria</taxon>
        <taxon>Pseudomonadati</taxon>
        <taxon>Pseudomonadota</taxon>
        <taxon>Betaproteobacteria</taxon>
        <taxon>Burkholderiales</taxon>
        <taxon>Burkholderiaceae</taxon>
        <taxon>Paraburkholderia</taxon>
    </lineage>
</organism>
<dbReference type="SMART" id="SM00345">
    <property type="entry name" value="HTH_GNTR"/>
    <property type="match status" value="1"/>
</dbReference>
<dbReference type="InterPro" id="IPR051446">
    <property type="entry name" value="HTH_trans_reg/aminotransferase"/>
</dbReference>
<keyword evidence="8" id="KW-1185">Reference proteome</keyword>
<evidence type="ECO:0000313" key="7">
    <source>
        <dbReference type="EMBL" id="ACC75110.1"/>
    </source>
</evidence>
<protein>
    <submittedName>
        <fullName evidence="7">Transcriptional regulator, GntR family</fullName>
    </submittedName>
</protein>
<evidence type="ECO:0000256" key="5">
    <source>
        <dbReference type="SAM" id="MobiDB-lite"/>
    </source>
</evidence>
<dbReference type="HOGENOM" id="CLU_2463162_0_0_4"/>
<dbReference type="Proteomes" id="UP000001192">
    <property type="component" value="Plasmid pBPHY01"/>
</dbReference>
<feature type="region of interest" description="Disordered" evidence="5">
    <location>
        <begin position="66"/>
        <end position="88"/>
    </location>
</feature>
<evidence type="ECO:0000256" key="1">
    <source>
        <dbReference type="ARBA" id="ARBA00022898"/>
    </source>
</evidence>
<dbReference type="KEGG" id="bph:Bphy_6048"/>
<dbReference type="RefSeq" id="WP_012405270.1">
    <property type="nucleotide sequence ID" value="NC_010625.1"/>
</dbReference>
<dbReference type="InterPro" id="IPR000524">
    <property type="entry name" value="Tscrpt_reg_HTH_GntR"/>
</dbReference>
<reference evidence="8" key="1">
    <citation type="journal article" date="2014" name="Stand. Genomic Sci.">
        <title>Complete genome sequence of Burkholderia phymatum STM815(T), a broad host range and efficient nitrogen-fixing symbiont of Mimosa species.</title>
        <authorList>
            <person name="Moulin L."/>
            <person name="Klonowska A."/>
            <person name="Caroline B."/>
            <person name="Booth K."/>
            <person name="Vriezen J.A."/>
            <person name="Melkonian R."/>
            <person name="James E.K."/>
            <person name="Young J.P."/>
            <person name="Bena G."/>
            <person name="Hauser L."/>
            <person name="Land M."/>
            <person name="Kyrpides N."/>
            <person name="Bruce D."/>
            <person name="Chain P."/>
            <person name="Copeland A."/>
            <person name="Pitluck S."/>
            <person name="Woyke T."/>
            <person name="Lizotte-Waniewski M."/>
            <person name="Bristow J."/>
            <person name="Riley M."/>
        </authorList>
    </citation>
    <scope>NUCLEOTIDE SEQUENCE [LARGE SCALE GENOMIC DNA]</scope>
    <source>
        <strain evidence="8">DSM 17167 / CIP 108236 / LMG 21445 / STM815</strain>
        <plasmid evidence="8">Plasmid pBPHY01</plasmid>
    </source>
</reference>
<dbReference type="InterPro" id="IPR036390">
    <property type="entry name" value="WH_DNA-bd_sf"/>
</dbReference>
<evidence type="ECO:0000259" key="6">
    <source>
        <dbReference type="PROSITE" id="PS50949"/>
    </source>
</evidence>
<dbReference type="AlphaFoldDB" id="B2JVY3"/>
<accession>B2JVY3</accession>
<dbReference type="PANTHER" id="PTHR46577">
    <property type="entry name" value="HTH-TYPE TRANSCRIPTIONAL REGULATORY PROTEIN GABR"/>
    <property type="match status" value="1"/>
</dbReference>
<dbReference type="PROSITE" id="PS50949">
    <property type="entry name" value="HTH_GNTR"/>
    <property type="match status" value="1"/>
</dbReference>
<keyword evidence="2" id="KW-0805">Transcription regulation</keyword>
<keyword evidence="7" id="KW-0614">Plasmid</keyword>
<sequence precursor="true">MKFWIPELTTRKRPVYLEVVHEIEAAIDAGTLRPGDALPPQRLLADFLGLHVNTVNRALRETARRGLTAGNRRHGTVVSGSSGRERHS</sequence>
<dbReference type="Gene3D" id="1.10.10.10">
    <property type="entry name" value="Winged helix-like DNA-binding domain superfamily/Winged helix DNA-binding domain"/>
    <property type="match status" value="1"/>
</dbReference>
<keyword evidence="4" id="KW-0804">Transcription</keyword>
<dbReference type="GO" id="GO:0003700">
    <property type="term" value="F:DNA-binding transcription factor activity"/>
    <property type="evidence" value="ECO:0007669"/>
    <property type="project" value="InterPro"/>
</dbReference>
<dbReference type="SUPFAM" id="SSF46785">
    <property type="entry name" value="Winged helix' DNA-binding domain"/>
    <property type="match status" value="1"/>
</dbReference>
<keyword evidence="1" id="KW-0663">Pyridoxal phosphate</keyword>
<dbReference type="OrthoDB" id="9035644at2"/>
<gene>
    <name evidence="7" type="ordered locus">Bphy_6048</name>
</gene>
<proteinExistence type="predicted"/>